<dbReference type="EMBL" id="AP019735">
    <property type="protein sequence ID" value="BBL02745.1"/>
    <property type="molecule type" value="Genomic_DNA"/>
</dbReference>
<sequence length="102" mass="11648">MKIIYKEGTRKTLAESTGEVRSAVATALELVEGKHGFRTPFEIWRNCELVITIGHNIYTTSVEIRPPAMAYIKRRSNWHNRYAYYAAGAFRGNNDNAEVELI</sequence>
<dbReference type="RefSeq" id="WP_244611593.1">
    <property type="nucleotide sequence ID" value="NZ_AP019735.1"/>
</dbReference>
<dbReference type="AlphaFoldDB" id="A0A4Y1WPZ0"/>
<accession>A0A4Y1WPZ0</accession>
<reference evidence="2" key="1">
    <citation type="submission" date="2019-06" db="EMBL/GenBank/DDBJ databases">
        <title>Alistipes onderdonkii subsp. vulgaris subsp. nov., Alistipes dispar sp. nov. and Alistipes communis sp. nov., isolated from human faeces, and creation of Alistipes onderdonkii subsp. onderdonkii subsp. nov.</title>
        <authorList>
            <person name="Sakamoto M."/>
            <person name="Ikeyama N."/>
            <person name="Ogata Y."/>
            <person name="Suda W."/>
            <person name="Iino T."/>
            <person name="Hattori M."/>
            <person name="Ohkuma M."/>
        </authorList>
    </citation>
    <scope>NUCLEOTIDE SEQUENCE [LARGE SCALE GENOMIC DNA]</scope>
    <source>
        <strain evidence="2">5CBH24</strain>
    </source>
</reference>
<evidence type="ECO:0000313" key="1">
    <source>
        <dbReference type="EMBL" id="BBL02745.1"/>
    </source>
</evidence>
<organism evidence="1 2">
    <name type="scientific">Alistipes communis</name>
    <dbReference type="NCBI Taxonomy" id="2585118"/>
    <lineage>
        <taxon>Bacteria</taxon>
        <taxon>Pseudomonadati</taxon>
        <taxon>Bacteroidota</taxon>
        <taxon>Bacteroidia</taxon>
        <taxon>Bacteroidales</taxon>
        <taxon>Rikenellaceae</taxon>
        <taxon>Alistipes</taxon>
    </lineage>
</organism>
<name>A0A4Y1WPZ0_9BACT</name>
<dbReference type="GeneID" id="78340780"/>
<dbReference type="KEGG" id="acou:A5CBH24_00580"/>
<keyword evidence="2" id="KW-1185">Reference proteome</keyword>
<dbReference type="Proteomes" id="UP000318946">
    <property type="component" value="Chromosome"/>
</dbReference>
<protein>
    <submittedName>
        <fullName evidence="1">Uncharacterized protein</fullName>
    </submittedName>
</protein>
<gene>
    <name evidence="1" type="ORF">A5CBH24_00580</name>
</gene>
<evidence type="ECO:0000313" key="2">
    <source>
        <dbReference type="Proteomes" id="UP000318946"/>
    </source>
</evidence>
<proteinExistence type="predicted"/>